<reference evidence="1" key="1">
    <citation type="submission" date="2023-03" db="EMBL/GenBank/DDBJ databases">
        <title>Actinoallomurus iriomotensis NBRC 103681.</title>
        <authorList>
            <person name="Ichikawa N."/>
            <person name="Sato H."/>
            <person name="Tonouchi N."/>
        </authorList>
    </citation>
    <scope>NUCLEOTIDE SEQUENCE</scope>
    <source>
        <strain evidence="1">NBRC 103681</strain>
    </source>
</reference>
<name>A0A9W6RHC9_9ACTN</name>
<sequence length="66" mass="7265">MLEVDSQPETASIPPAGVTIAEVLTRLAEIQRHLQLIDHKIDVYRGRLAAGDADRLWAPTHQPDAP</sequence>
<dbReference type="EMBL" id="BSTJ01000004">
    <property type="protein sequence ID" value="GLY75584.1"/>
    <property type="molecule type" value="Genomic_DNA"/>
</dbReference>
<dbReference type="AlphaFoldDB" id="A0A9W6RHC9"/>
<accession>A0A9W6RHC9</accession>
<gene>
    <name evidence="1" type="ORF">Airi01_038510</name>
</gene>
<organism evidence="1 2">
    <name type="scientific">Actinoallomurus iriomotensis</name>
    <dbReference type="NCBI Taxonomy" id="478107"/>
    <lineage>
        <taxon>Bacteria</taxon>
        <taxon>Bacillati</taxon>
        <taxon>Actinomycetota</taxon>
        <taxon>Actinomycetes</taxon>
        <taxon>Streptosporangiales</taxon>
        <taxon>Thermomonosporaceae</taxon>
        <taxon>Actinoallomurus</taxon>
    </lineage>
</organism>
<comment type="caution">
    <text evidence="1">The sequence shown here is derived from an EMBL/GenBank/DDBJ whole genome shotgun (WGS) entry which is preliminary data.</text>
</comment>
<dbReference type="RefSeq" id="WP_285622788.1">
    <property type="nucleotide sequence ID" value="NZ_BSTJ01000004.1"/>
</dbReference>
<protein>
    <submittedName>
        <fullName evidence="1">Uncharacterized protein</fullName>
    </submittedName>
</protein>
<evidence type="ECO:0000313" key="2">
    <source>
        <dbReference type="Proteomes" id="UP001165135"/>
    </source>
</evidence>
<evidence type="ECO:0000313" key="1">
    <source>
        <dbReference type="EMBL" id="GLY75584.1"/>
    </source>
</evidence>
<dbReference type="Proteomes" id="UP001165135">
    <property type="component" value="Unassembled WGS sequence"/>
</dbReference>
<proteinExistence type="predicted"/>